<dbReference type="AlphaFoldDB" id="A0A1S1NIK7"/>
<dbReference type="EMBL" id="MLQM01000046">
    <property type="protein sequence ID" value="OHV04250.1"/>
    <property type="molecule type" value="Genomic_DNA"/>
</dbReference>
<organism evidence="3 4">
    <name type="scientific">Mycobacterium talmoniae</name>
    <dbReference type="NCBI Taxonomy" id="1858794"/>
    <lineage>
        <taxon>Bacteria</taxon>
        <taxon>Bacillati</taxon>
        <taxon>Actinomycetota</taxon>
        <taxon>Actinomycetes</taxon>
        <taxon>Mycobacteriales</taxon>
        <taxon>Mycobacteriaceae</taxon>
        <taxon>Mycobacterium</taxon>
    </lineage>
</organism>
<reference evidence="3 4" key="1">
    <citation type="submission" date="2016-10" db="EMBL/GenBank/DDBJ databases">
        <title>Genome sequence of Mycobacterium talmonii.</title>
        <authorList>
            <person name="Greninger A.L."/>
            <person name="Elliott B."/>
            <person name="Vasireddy S."/>
            <person name="Vasireddy R."/>
        </authorList>
    </citation>
    <scope>NUCLEOTIDE SEQUENCE [LARGE SCALE GENOMIC DNA]</scope>
    <source>
        <strain evidence="4">NE-TNMC-100812</strain>
    </source>
</reference>
<dbReference type="Pfam" id="PF14032">
    <property type="entry name" value="PknH_C"/>
    <property type="match status" value="1"/>
</dbReference>
<name>A0A1S1NIK7_9MYCO</name>
<feature type="chain" id="PRO_5010331125" evidence="1">
    <location>
        <begin position="21"/>
        <end position="220"/>
    </location>
</feature>
<proteinExistence type="predicted"/>
<evidence type="ECO:0000256" key="1">
    <source>
        <dbReference type="SAM" id="SignalP"/>
    </source>
</evidence>
<evidence type="ECO:0000313" key="4">
    <source>
        <dbReference type="Proteomes" id="UP000179734"/>
    </source>
</evidence>
<protein>
    <submittedName>
        <fullName evidence="3">Sensor domain-containing protein</fullName>
    </submittedName>
</protein>
<feature type="domain" description="PknH-like extracellular" evidence="2">
    <location>
        <begin position="33"/>
        <end position="205"/>
    </location>
</feature>
<evidence type="ECO:0000313" key="3">
    <source>
        <dbReference type="EMBL" id="OHV04250.1"/>
    </source>
</evidence>
<dbReference type="Gene3D" id="3.40.1000.70">
    <property type="entry name" value="PknH-like extracellular domain"/>
    <property type="match status" value="1"/>
</dbReference>
<feature type="signal peptide" evidence="1">
    <location>
        <begin position="1"/>
        <end position="20"/>
    </location>
</feature>
<dbReference type="InterPro" id="IPR038232">
    <property type="entry name" value="PknH-like_Extracell_sf"/>
</dbReference>
<sequence length="220" mass="23098">MALCLAPAACSTVVAGSPHAAERGGTAPGGPIQPAQLQDLLTPSDSLAVVPGSPLFETNMQAAIFIAADPADCHGVVGFGRFPLFPTDYTGREARTQVDNSADQHQLLEASATYPSDFDAAGFLKSVRDTVTRCQHPVSAWGDAGRKYTVDPTPLTASAPEIAHWSTNLAGEQWICEFSVIAKANVVAEVVTCSPDRSIDNQALAAQRLAKIDELLHSTA</sequence>
<comment type="caution">
    <text evidence="3">The sequence shown here is derived from an EMBL/GenBank/DDBJ whole genome shotgun (WGS) entry which is preliminary data.</text>
</comment>
<accession>A0A1S1NIK7</accession>
<gene>
    <name evidence="3" type="ORF">BKN37_10995</name>
</gene>
<dbReference type="InterPro" id="IPR026954">
    <property type="entry name" value="PknH-like_Extracell"/>
</dbReference>
<keyword evidence="1" id="KW-0732">Signal</keyword>
<dbReference type="Proteomes" id="UP000179734">
    <property type="component" value="Unassembled WGS sequence"/>
</dbReference>
<keyword evidence="4" id="KW-1185">Reference proteome</keyword>
<evidence type="ECO:0000259" key="2">
    <source>
        <dbReference type="Pfam" id="PF14032"/>
    </source>
</evidence>